<evidence type="ECO:0000259" key="4">
    <source>
        <dbReference type="Pfam" id="PF01717"/>
    </source>
</evidence>
<dbReference type="GO" id="GO:0009086">
    <property type="term" value="P:methionine biosynthetic process"/>
    <property type="evidence" value="ECO:0007669"/>
    <property type="project" value="InterPro"/>
</dbReference>
<evidence type="ECO:0000313" key="5">
    <source>
        <dbReference type="EMBL" id="AFD00421.1"/>
    </source>
</evidence>
<dbReference type="EC" id="2.1.1.14" evidence="5"/>
<dbReference type="OrthoDB" id="17656at2157"/>
<evidence type="ECO:0000256" key="3">
    <source>
        <dbReference type="ARBA" id="ARBA00022833"/>
    </source>
</evidence>
<dbReference type="Proteomes" id="UP000005233">
    <property type="component" value="Chromosome"/>
</dbReference>
<proteinExistence type="predicted"/>
<keyword evidence="6" id="KW-1185">Reference proteome</keyword>
<dbReference type="eggNOG" id="arCOG01876">
    <property type="taxonomic scope" value="Archaea"/>
</dbReference>
<reference evidence="5 6" key="1">
    <citation type="journal article" date="2012" name="J. Bacteriol.">
        <title>Complete genome sequence of a thermophilic methanogen, Methanocella conradii HZ254, isolated from Chinese rice field soil.</title>
        <authorList>
            <person name="Lu Z."/>
            <person name="Lu Y."/>
        </authorList>
    </citation>
    <scope>NUCLEOTIDE SEQUENCE [LARGE SCALE GENOMIC DNA]</scope>
    <source>
        <strain evidence="6">DSM 24694 / JCM 17849 / CGMCC 1.5162 / HZ254</strain>
    </source>
</reference>
<dbReference type="GeneID" id="11971813"/>
<feature type="domain" description="Cobalamin-independent methionine synthase MetE C-terminal/archaeal" evidence="4">
    <location>
        <begin position="7"/>
        <end position="291"/>
    </location>
</feature>
<evidence type="ECO:0000256" key="1">
    <source>
        <dbReference type="ARBA" id="ARBA00001947"/>
    </source>
</evidence>
<evidence type="ECO:0000313" key="6">
    <source>
        <dbReference type="Proteomes" id="UP000005233"/>
    </source>
</evidence>
<comment type="cofactor">
    <cofactor evidence="1">
        <name>Zn(2+)</name>
        <dbReference type="ChEBI" id="CHEBI:29105"/>
    </cofactor>
</comment>
<organism evidence="5 6">
    <name type="scientific">Methanocella conradii (strain DSM 24694 / JCM 17849 / CGMCC 1.5162 / HZ254)</name>
    <dbReference type="NCBI Taxonomy" id="1041930"/>
    <lineage>
        <taxon>Archaea</taxon>
        <taxon>Methanobacteriati</taxon>
        <taxon>Methanobacteriota</taxon>
        <taxon>Stenosarchaea group</taxon>
        <taxon>Methanomicrobia</taxon>
        <taxon>Methanocellales</taxon>
        <taxon>Methanocellaceae</taxon>
        <taxon>Methanocella</taxon>
    </lineage>
</organism>
<dbReference type="STRING" id="1041930.Mtc_1673"/>
<protein>
    <submittedName>
        <fullName evidence="5">Methionine synthase (B12-independent)</fullName>
        <ecNumber evidence="5">2.1.1.14</ecNumber>
    </submittedName>
</protein>
<dbReference type="InterPro" id="IPR002629">
    <property type="entry name" value="Met_Synth_C/arc"/>
</dbReference>
<dbReference type="HOGENOM" id="CLU_040013_3_2_2"/>
<dbReference type="KEGG" id="mez:Mtc_1673"/>
<name>H8I8V0_METCZ</name>
<dbReference type="AlphaFoldDB" id="H8I8V0"/>
<evidence type="ECO:0000256" key="2">
    <source>
        <dbReference type="ARBA" id="ARBA00022723"/>
    </source>
</evidence>
<keyword evidence="5" id="KW-0808">Transferase</keyword>
<dbReference type="SUPFAM" id="SSF51726">
    <property type="entry name" value="UROD/MetE-like"/>
    <property type="match status" value="1"/>
</dbReference>
<dbReference type="InterPro" id="IPR038071">
    <property type="entry name" value="UROD/MetE-like_sf"/>
</dbReference>
<dbReference type="RefSeq" id="WP_014406252.1">
    <property type="nucleotide sequence ID" value="NC_017034.1"/>
</dbReference>
<accession>H8I8V0</accession>
<dbReference type="GO" id="GO:0032259">
    <property type="term" value="P:methylation"/>
    <property type="evidence" value="ECO:0007669"/>
    <property type="project" value="UniProtKB-KW"/>
</dbReference>
<keyword evidence="2" id="KW-0479">Metal-binding</keyword>
<sequence length="294" mass="32378">MMVTTVVGSYPTGVNVQNEEDVRKAIEIAIADQERAGISIISDGQVRADMVGIFALNMPGYRKEGNRYKIVDRIEIPDKPATVSDYLYAKKLARQAKVKGIITGPTTMAKSSIVEKGSPYKSNSDPELIYDIAYAQAAEARALTQAGAEIIQIDEPFFSVDADLEVGIRAVNIISKGIDVPAMHVCGDIRPIFKKLLEANVTILDHEFSSSKNLEAMDRDLIEAYGKIIGYGCVDTATDNVETAEQIERTIRMGIEKIGKKNMWIDPDCGLRMRTREAAYQKLANMVEAARRIG</sequence>
<dbReference type="EMBL" id="CP003243">
    <property type="protein sequence ID" value="AFD00421.1"/>
    <property type="molecule type" value="Genomic_DNA"/>
</dbReference>
<gene>
    <name evidence="5" type="primary">metE</name>
    <name evidence="5" type="ordered locus">Mtc_1673</name>
</gene>
<dbReference type="PANTHER" id="PTHR30519">
    <property type="entry name" value="5-METHYLTETRAHYDROPTEROYLTRIGLUTAMATE--HOMOCYSTEINE METHYLTRANSFERASE"/>
    <property type="match status" value="1"/>
</dbReference>
<dbReference type="Gene3D" id="3.20.20.210">
    <property type="match status" value="1"/>
</dbReference>
<dbReference type="NCBIfam" id="NF002119">
    <property type="entry name" value="PRK00957.1"/>
    <property type="match status" value="1"/>
</dbReference>
<dbReference type="CDD" id="cd03311">
    <property type="entry name" value="CIMS_C_terminal_like"/>
    <property type="match status" value="1"/>
</dbReference>
<dbReference type="Pfam" id="PF01717">
    <property type="entry name" value="Meth_synt_2"/>
    <property type="match status" value="1"/>
</dbReference>
<keyword evidence="5" id="KW-0489">Methyltransferase</keyword>
<keyword evidence="3" id="KW-0862">Zinc</keyword>
<dbReference type="GO" id="GO:0003871">
    <property type="term" value="F:5-methyltetrahydropteroyltriglutamate-homocysteine S-methyltransferase activity"/>
    <property type="evidence" value="ECO:0007669"/>
    <property type="project" value="UniProtKB-EC"/>
</dbReference>
<dbReference type="GO" id="GO:0008270">
    <property type="term" value="F:zinc ion binding"/>
    <property type="evidence" value="ECO:0007669"/>
    <property type="project" value="InterPro"/>
</dbReference>